<dbReference type="InterPro" id="IPR046335">
    <property type="entry name" value="LacI/GalR-like_sensor"/>
</dbReference>
<dbReference type="InterPro" id="IPR000843">
    <property type="entry name" value="HTH_LacI"/>
</dbReference>
<evidence type="ECO:0000256" key="2">
    <source>
        <dbReference type="ARBA" id="ARBA00023125"/>
    </source>
</evidence>
<dbReference type="Gene3D" id="3.40.50.2300">
    <property type="match status" value="2"/>
</dbReference>
<dbReference type="PROSITE" id="PS00356">
    <property type="entry name" value="HTH_LACI_1"/>
    <property type="match status" value="1"/>
</dbReference>
<dbReference type="PROSITE" id="PS50932">
    <property type="entry name" value="HTH_LACI_2"/>
    <property type="match status" value="1"/>
</dbReference>
<dbReference type="Pfam" id="PF00356">
    <property type="entry name" value="LacI"/>
    <property type="match status" value="1"/>
</dbReference>
<keyword evidence="3" id="KW-0804">Transcription</keyword>
<dbReference type="GO" id="GO:0000976">
    <property type="term" value="F:transcription cis-regulatory region binding"/>
    <property type="evidence" value="ECO:0007669"/>
    <property type="project" value="TreeGrafter"/>
</dbReference>
<dbReference type="Pfam" id="PF13377">
    <property type="entry name" value="Peripla_BP_3"/>
    <property type="match status" value="1"/>
</dbReference>
<dbReference type="GO" id="GO:0003700">
    <property type="term" value="F:DNA-binding transcription factor activity"/>
    <property type="evidence" value="ECO:0007669"/>
    <property type="project" value="TreeGrafter"/>
</dbReference>
<dbReference type="InterPro" id="IPR010982">
    <property type="entry name" value="Lambda_DNA-bd_dom_sf"/>
</dbReference>
<feature type="domain" description="HTH lacI-type" evidence="4">
    <location>
        <begin position="6"/>
        <end position="60"/>
    </location>
</feature>
<name>A0A0J5LAB1_PLUGE</name>
<evidence type="ECO:0000256" key="3">
    <source>
        <dbReference type="ARBA" id="ARBA00023163"/>
    </source>
</evidence>
<dbReference type="Gene3D" id="1.10.260.40">
    <property type="entry name" value="lambda repressor-like DNA-binding domains"/>
    <property type="match status" value="1"/>
</dbReference>
<feature type="domain" description="HTH cro/C1-type" evidence="5">
    <location>
        <begin position="7"/>
        <end position="50"/>
    </location>
</feature>
<dbReference type="EMBL" id="LDZF01000004">
    <property type="protein sequence ID" value="KMK15239.1"/>
    <property type="molecule type" value="Genomic_DNA"/>
</dbReference>
<organism evidence="6 7">
    <name type="scientific">Pluralibacter gergoviae</name>
    <name type="common">Enterobacter gergoviae</name>
    <dbReference type="NCBI Taxonomy" id="61647"/>
    <lineage>
        <taxon>Bacteria</taxon>
        <taxon>Pseudomonadati</taxon>
        <taxon>Pseudomonadota</taxon>
        <taxon>Gammaproteobacteria</taxon>
        <taxon>Enterobacterales</taxon>
        <taxon>Enterobacteriaceae</taxon>
        <taxon>Pluralibacter</taxon>
    </lineage>
</organism>
<dbReference type="RefSeq" id="WP_048278296.1">
    <property type="nucleotide sequence ID" value="NZ_LDZF01000004.1"/>
</dbReference>
<gene>
    <name evidence="6" type="ORF">ABW06_04450</name>
</gene>
<dbReference type="Proteomes" id="UP000036196">
    <property type="component" value="Unassembled WGS sequence"/>
</dbReference>
<dbReference type="PROSITE" id="PS50943">
    <property type="entry name" value="HTH_CROC1"/>
    <property type="match status" value="1"/>
</dbReference>
<keyword evidence="2" id="KW-0238">DNA-binding</keyword>
<evidence type="ECO:0000256" key="1">
    <source>
        <dbReference type="ARBA" id="ARBA00023015"/>
    </source>
</evidence>
<dbReference type="SUPFAM" id="SSF47413">
    <property type="entry name" value="lambda repressor-like DNA-binding domains"/>
    <property type="match status" value="1"/>
</dbReference>
<dbReference type="InterPro" id="IPR001387">
    <property type="entry name" value="Cro/C1-type_HTH"/>
</dbReference>
<proteinExistence type="predicted"/>
<dbReference type="AlphaFoldDB" id="A0A0J5LAB1"/>
<dbReference type="SMART" id="SM00354">
    <property type="entry name" value="HTH_LACI"/>
    <property type="match status" value="1"/>
</dbReference>
<accession>A0A0J5LAB1</accession>
<dbReference type="PANTHER" id="PTHR30146">
    <property type="entry name" value="LACI-RELATED TRANSCRIPTIONAL REPRESSOR"/>
    <property type="match status" value="1"/>
</dbReference>
<dbReference type="CDD" id="cd01392">
    <property type="entry name" value="HTH_LacI"/>
    <property type="match status" value="1"/>
</dbReference>
<dbReference type="PATRIC" id="fig|61647.15.peg.3726"/>
<reference evidence="6 7" key="1">
    <citation type="submission" date="2015-05" db="EMBL/GenBank/DDBJ databases">
        <title>Genome sequences of Pluralibacter gergoviae.</title>
        <authorList>
            <person name="Greninger A.L."/>
            <person name="Miller S."/>
        </authorList>
    </citation>
    <scope>NUCLEOTIDE SEQUENCE [LARGE SCALE GENOMIC DNA]</scope>
    <source>
        <strain evidence="6 7">JS81F13</strain>
    </source>
</reference>
<comment type="caution">
    <text evidence="6">The sequence shown here is derived from an EMBL/GenBank/DDBJ whole genome shotgun (WGS) entry which is preliminary data.</text>
</comment>
<dbReference type="CDD" id="cd01574">
    <property type="entry name" value="PBP1_LacI"/>
    <property type="match status" value="1"/>
</dbReference>
<dbReference type="STRING" id="61647.LG71_08925"/>
<dbReference type="InterPro" id="IPR028082">
    <property type="entry name" value="Peripla_BP_I"/>
</dbReference>
<evidence type="ECO:0000259" key="5">
    <source>
        <dbReference type="PROSITE" id="PS50943"/>
    </source>
</evidence>
<dbReference type="SUPFAM" id="SSF53822">
    <property type="entry name" value="Periplasmic binding protein-like I"/>
    <property type="match status" value="1"/>
</dbReference>
<dbReference type="eggNOG" id="COG1609">
    <property type="taxonomic scope" value="Bacteria"/>
</dbReference>
<evidence type="ECO:0000259" key="4">
    <source>
        <dbReference type="PROSITE" id="PS50932"/>
    </source>
</evidence>
<dbReference type="PANTHER" id="PTHR30146:SF153">
    <property type="entry name" value="LACTOSE OPERON REPRESSOR"/>
    <property type="match status" value="1"/>
</dbReference>
<dbReference type="PRINTS" id="PR00036">
    <property type="entry name" value="HTHLACI"/>
</dbReference>
<keyword evidence="1" id="KW-0805">Transcription regulation</keyword>
<evidence type="ECO:0000313" key="7">
    <source>
        <dbReference type="Proteomes" id="UP000036196"/>
    </source>
</evidence>
<dbReference type="NCBIfam" id="NF007075">
    <property type="entry name" value="PRK09526.1"/>
    <property type="match status" value="1"/>
</dbReference>
<protein>
    <submittedName>
        <fullName evidence="6">LacI family transcriptional regulator</fullName>
    </submittedName>
</protein>
<evidence type="ECO:0000313" key="6">
    <source>
        <dbReference type="EMBL" id="KMK15239.1"/>
    </source>
</evidence>
<keyword evidence="7" id="KW-1185">Reference proteome</keyword>
<sequence length="354" mass="38274">MVKRQATLEDVAALAGVSQQTVSRVLNNPGIVSVRTQEKVLDAMARLSYVPNRSAQLLAGKALPTLGLITTSLNLHAPSQIAAAVKIHAAARGYQVVISMAETLELPAIRAILDEFRAQNLDRAIISLPLEKEDAERLAAGHPEMQCLFLDVPPDAGVHHLGFDHRDGSRSSIEHLWALGHRRFALLAGPMSSVSARLRLGSWQETLAGLGAEDAPTAHGDWSASSGWTQAMALLRQAPDITAMLVANDQMALGALHALHQSGRRVPQDLSVIGYDDTPDSQFFLPALTTVAQDFDLLGERAVQHALALDPSQAHFIDELLPTALVLRQSTAARRTLDARERRIEQVKAWVAAL</sequence>